<keyword evidence="1" id="KW-0732">Signal</keyword>
<accession>A0A2A4G380</accession>
<evidence type="ECO:0000313" key="3">
    <source>
        <dbReference type="EMBL" id="PCE62416.1"/>
    </source>
</evidence>
<dbReference type="Gene3D" id="2.40.128.520">
    <property type="match status" value="1"/>
</dbReference>
<comment type="caution">
    <text evidence="3">The sequence shown here is derived from an EMBL/GenBank/DDBJ whole genome shotgun (WGS) entry which is preliminary data.</text>
</comment>
<organism evidence="3 4">
    <name type="scientific">Sediminicola luteus</name>
    <dbReference type="NCBI Taxonomy" id="319238"/>
    <lineage>
        <taxon>Bacteria</taxon>
        <taxon>Pseudomonadati</taxon>
        <taxon>Bacteroidota</taxon>
        <taxon>Flavobacteriia</taxon>
        <taxon>Flavobacteriales</taxon>
        <taxon>Flavobacteriaceae</taxon>
        <taxon>Sediminicola</taxon>
    </lineage>
</organism>
<evidence type="ECO:0000256" key="1">
    <source>
        <dbReference type="SAM" id="SignalP"/>
    </source>
</evidence>
<dbReference type="AlphaFoldDB" id="A0A2A4G380"/>
<name>A0A2A4G380_9FLAO</name>
<feature type="signal peptide" evidence="1">
    <location>
        <begin position="1"/>
        <end position="20"/>
    </location>
</feature>
<dbReference type="InterPro" id="IPR019223">
    <property type="entry name" value="DUF2147"/>
</dbReference>
<dbReference type="OrthoDB" id="9814399at2"/>
<evidence type="ECO:0000313" key="4">
    <source>
        <dbReference type="Proteomes" id="UP000219559"/>
    </source>
</evidence>
<evidence type="ECO:0000259" key="2">
    <source>
        <dbReference type="Pfam" id="PF09917"/>
    </source>
</evidence>
<protein>
    <recommendedName>
        <fullName evidence="2">DUF2147 domain-containing protein</fullName>
    </recommendedName>
</protein>
<feature type="chain" id="PRO_5012178428" description="DUF2147 domain-containing protein" evidence="1">
    <location>
        <begin position="21"/>
        <end position="143"/>
    </location>
</feature>
<sequence length="143" mass="16263">MKRKYFFICLMCMGPMLLSAQEVFGTWKTVDDQDGSTKSIVSAMDQNGTLALKIIEITDKERRDALCEKCKGAEKDASVLGMVIASGLKKASDNTYEGAKILDPESGKWYRCKVWLDTKDPNRLLVRGYVGFFYRTQTWIRVK</sequence>
<feature type="domain" description="DUF2147" evidence="2">
    <location>
        <begin position="25"/>
        <end position="141"/>
    </location>
</feature>
<dbReference type="PANTHER" id="PTHR36919:SF3">
    <property type="entry name" value="BLL5882 PROTEIN"/>
    <property type="match status" value="1"/>
</dbReference>
<reference evidence="3 4" key="1">
    <citation type="submission" date="2017-04" db="EMBL/GenBank/DDBJ databases">
        <title>A new member of the family Flavobacteriaceae isolated from ascidians.</title>
        <authorList>
            <person name="Chen L."/>
        </authorList>
    </citation>
    <scope>NUCLEOTIDE SEQUENCE [LARGE SCALE GENOMIC DNA]</scope>
    <source>
        <strain evidence="3 4">HQA918</strain>
    </source>
</reference>
<dbReference type="EMBL" id="NBWU01000009">
    <property type="protein sequence ID" value="PCE62416.1"/>
    <property type="molecule type" value="Genomic_DNA"/>
</dbReference>
<dbReference type="RefSeq" id="WP_097443787.1">
    <property type="nucleotide sequence ID" value="NZ_NBWU01000009.1"/>
</dbReference>
<dbReference type="Proteomes" id="UP000219559">
    <property type="component" value="Unassembled WGS sequence"/>
</dbReference>
<proteinExistence type="predicted"/>
<keyword evidence="4" id="KW-1185">Reference proteome</keyword>
<dbReference type="PANTHER" id="PTHR36919">
    <property type="entry name" value="BLR1215 PROTEIN"/>
    <property type="match status" value="1"/>
</dbReference>
<gene>
    <name evidence="3" type="ORF">B7P33_18860</name>
</gene>
<dbReference type="Pfam" id="PF09917">
    <property type="entry name" value="DUF2147"/>
    <property type="match status" value="1"/>
</dbReference>